<proteinExistence type="predicted"/>
<keyword evidence="2" id="KW-1185">Reference proteome</keyword>
<comment type="caution">
    <text evidence="1">The sequence shown here is derived from an EMBL/GenBank/DDBJ whole genome shotgun (WGS) entry which is preliminary data.</text>
</comment>
<sequence>MKSEPSEYCFCVINARKSLKKLENNFYSALVLFDYFRSKMGLENFNDPKSNYQLSEVAARDAISTVYYFKKSLIQLANNVSLCNDTNGIVKIDLIHRAQELYEEYFPEAEFVRHGIAHASQAMATPGRSRSTSLNDNNINTDSQGPQVIIRSSFHGSVVTVTYQGKEYSADISKKSLKNLQEIRQMTVDAFGFDVNV</sequence>
<accession>A0A4Y3M2R6</accession>
<name>A0A4Y3M2R6_9PROT</name>
<dbReference type="AlphaFoldDB" id="A0A4Y3M2R6"/>
<evidence type="ECO:0000313" key="1">
    <source>
        <dbReference type="EMBL" id="GEB02844.1"/>
    </source>
</evidence>
<protein>
    <submittedName>
        <fullName evidence="1">Uncharacterized protein</fullName>
    </submittedName>
</protein>
<dbReference type="Proteomes" id="UP000320772">
    <property type="component" value="Unassembled WGS sequence"/>
</dbReference>
<gene>
    <name evidence="1" type="ORF">GRO01_04200</name>
</gene>
<reference evidence="1 2" key="1">
    <citation type="submission" date="2019-06" db="EMBL/GenBank/DDBJ databases">
        <title>Whole genome shotgun sequence of Gluconobacter roseus NBRC 3990.</title>
        <authorList>
            <person name="Hosoyama A."/>
            <person name="Uohara A."/>
            <person name="Ohji S."/>
            <person name="Ichikawa N."/>
        </authorList>
    </citation>
    <scope>NUCLEOTIDE SEQUENCE [LARGE SCALE GENOMIC DNA]</scope>
    <source>
        <strain evidence="1 2">NBRC 3990</strain>
    </source>
</reference>
<dbReference type="RefSeq" id="WP_141306741.1">
    <property type="nucleotide sequence ID" value="NZ_BAQZ01000016.1"/>
</dbReference>
<dbReference type="EMBL" id="BJLY01000001">
    <property type="protein sequence ID" value="GEB02844.1"/>
    <property type="molecule type" value="Genomic_DNA"/>
</dbReference>
<evidence type="ECO:0000313" key="2">
    <source>
        <dbReference type="Proteomes" id="UP000320772"/>
    </source>
</evidence>
<organism evidence="1 2">
    <name type="scientific">Gluconobacter roseus NBRC 3990</name>
    <dbReference type="NCBI Taxonomy" id="1307950"/>
    <lineage>
        <taxon>Bacteria</taxon>
        <taxon>Pseudomonadati</taxon>
        <taxon>Pseudomonadota</taxon>
        <taxon>Alphaproteobacteria</taxon>
        <taxon>Acetobacterales</taxon>
        <taxon>Acetobacteraceae</taxon>
        <taxon>Gluconobacter</taxon>
    </lineage>
</organism>